<evidence type="ECO:0000256" key="1">
    <source>
        <dbReference type="SAM" id="MobiDB-lite"/>
    </source>
</evidence>
<dbReference type="InParanoid" id="A0A7J8HK49"/>
<evidence type="ECO:0000259" key="3">
    <source>
        <dbReference type="PROSITE" id="PS51390"/>
    </source>
</evidence>
<feature type="region of interest" description="Disordered" evidence="1">
    <location>
        <begin position="31"/>
        <end position="66"/>
    </location>
</feature>
<organism evidence="4 5">
    <name type="scientific">Molossus molossus</name>
    <name type="common">Pallas' mastiff bat</name>
    <name type="synonym">Vespertilio molossus</name>
    <dbReference type="NCBI Taxonomy" id="27622"/>
    <lineage>
        <taxon>Eukaryota</taxon>
        <taxon>Metazoa</taxon>
        <taxon>Chordata</taxon>
        <taxon>Craniata</taxon>
        <taxon>Vertebrata</taxon>
        <taxon>Euteleostomi</taxon>
        <taxon>Mammalia</taxon>
        <taxon>Eutheria</taxon>
        <taxon>Laurasiatheria</taxon>
        <taxon>Chiroptera</taxon>
        <taxon>Yangochiroptera</taxon>
        <taxon>Molossidae</taxon>
        <taxon>Molossus</taxon>
    </lineage>
</organism>
<dbReference type="GO" id="GO:0030414">
    <property type="term" value="F:peptidase inhibitor activity"/>
    <property type="evidence" value="ECO:0007669"/>
    <property type="project" value="InterPro"/>
</dbReference>
<feature type="domain" description="WAP" evidence="3">
    <location>
        <begin position="63"/>
        <end position="111"/>
    </location>
</feature>
<dbReference type="AlphaFoldDB" id="A0A7J8HK49"/>
<dbReference type="CDD" id="cd00199">
    <property type="entry name" value="WAP"/>
    <property type="match status" value="1"/>
</dbReference>
<protein>
    <submittedName>
        <fullName evidence="4">Peptidase inhibitor 3</fullName>
    </submittedName>
</protein>
<dbReference type="FunFam" id="4.10.75.10:FF:000001">
    <property type="entry name" value="Anosmin 1"/>
    <property type="match status" value="1"/>
</dbReference>
<evidence type="ECO:0000313" key="4">
    <source>
        <dbReference type="EMBL" id="KAF6472082.1"/>
    </source>
</evidence>
<gene>
    <name evidence="4" type="ORF">HJG59_014191</name>
</gene>
<dbReference type="PROSITE" id="PS51390">
    <property type="entry name" value="WAP"/>
    <property type="match status" value="1"/>
</dbReference>
<feature type="chain" id="PRO_5029554227" evidence="2">
    <location>
        <begin position="20"/>
        <end position="111"/>
    </location>
</feature>
<evidence type="ECO:0000256" key="2">
    <source>
        <dbReference type="SAM" id="SignalP"/>
    </source>
</evidence>
<dbReference type="Pfam" id="PF00095">
    <property type="entry name" value="WAP"/>
    <property type="match status" value="1"/>
</dbReference>
<feature type="signal peptide" evidence="2">
    <location>
        <begin position="1"/>
        <end position="19"/>
    </location>
</feature>
<name>A0A7J8HK49_MOLMO</name>
<comment type="caution">
    <text evidence="4">The sequence shown here is derived from an EMBL/GenBank/DDBJ whole genome shotgun (WGS) entry which is preliminary data.</text>
</comment>
<accession>A0A7J8HK49</accession>
<dbReference type="FunCoup" id="A0A7J8HK49">
    <property type="interactions" value="3"/>
</dbReference>
<dbReference type="GO" id="GO:0005576">
    <property type="term" value="C:extracellular region"/>
    <property type="evidence" value="ECO:0007669"/>
    <property type="project" value="InterPro"/>
</dbReference>
<sequence>MRPSSILVLAVFLVLGVLVVEVALRGVPFKGPEADRGHGMLKGQGPPRGQHPVRGPGQGAQRGPIKPGSCPRVLIKCAMMNPPNACMRDAECRGSKKCCMGSCGMTCLNPR</sequence>
<dbReference type="EMBL" id="JACASF010000006">
    <property type="protein sequence ID" value="KAF6472082.1"/>
    <property type="molecule type" value="Genomic_DNA"/>
</dbReference>
<dbReference type="Proteomes" id="UP000550707">
    <property type="component" value="Unassembled WGS sequence"/>
</dbReference>
<dbReference type="InterPro" id="IPR036645">
    <property type="entry name" value="Elafin-like_sf"/>
</dbReference>
<keyword evidence="2" id="KW-0732">Signal</keyword>
<dbReference type="PRINTS" id="PR00003">
    <property type="entry name" value="4DISULPHCORE"/>
</dbReference>
<reference evidence="4 5" key="1">
    <citation type="journal article" date="2020" name="Nature">
        <title>Six reference-quality genomes reveal evolution of bat adaptations.</title>
        <authorList>
            <person name="Jebb D."/>
            <person name="Huang Z."/>
            <person name="Pippel M."/>
            <person name="Hughes G.M."/>
            <person name="Lavrichenko K."/>
            <person name="Devanna P."/>
            <person name="Winkler S."/>
            <person name="Jermiin L.S."/>
            <person name="Skirmuntt E.C."/>
            <person name="Katzourakis A."/>
            <person name="Burkitt-Gray L."/>
            <person name="Ray D.A."/>
            <person name="Sullivan K.A.M."/>
            <person name="Roscito J.G."/>
            <person name="Kirilenko B.M."/>
            <person name="Davalos L.M."/>
            <person name="Corthals A.P."/>
            <person name="Power M.L."/>
            <person name="Jones G."/>
            <person name="Ransome R.D."/>
            <person name="Dechmann D.K.N."/>
            <person name="Locatelli A.G."/>
            <person name="Puechmaille S.J."/>
            <person name="Fedrigo O."/>
            <person name="Jarvis E.D."/>
            <person name="Hiller M."/>
            <person name="Vernes S.C."/>
            <person name="Myers E.W."/>
            <person name="Teeling E.C."/>
        </authorList>
    </citation>
    <scope>NUCLEOTIDE SEQUENCE [LARGE SCALE GENOMIC DNA]</scope>
    <source>
        <strain evidence="4">MMolMol1</strain>
        <tissue evidence="4">Muscle</tissue>
    </source>
</reference>
<dbReference type="SUPFAM" id="SSF57256">
    <property type="entry name" value="Elafin-like"/>
    <property type="match status" value="1"/>
</dbReference>
<dbReference type="InterPro" id="IPR008197">
    <property type="entry name" value="WAP_dom"/>
</dbReference>
<dbReference type="Gene3D" id="4.10.75.10">
    <property type="entry name" value="Elafin-like"/>
    <property type="match status" value="1"/>
</dbReference>
<dbReference type="SMART" id="SM00217">
    <property type="entry name" value="WAP"/>
    <property type="match status" value="1"/>
</dbReference>
<dbReference type="OrthoDB" id="5104187at2759"/>
<proteinExistence type="predicted"/>
<keyword evidence="5" id="KW-1185">Reference proteome</keyword>
<evidence type="ECO:0000313" key="5">
    <source>
        <dbReference type="Proteomes" id="UP000550707"/>
    </source>
</evidence>